<keyword evidence="5" id="KW-0677">Repeat</keyword>
<evidence type="ECO:0000256" key="2">
    <source>
        <dbReference type="ARBA" id="ARBA00005417"/>
    </source>
</evidence>
<sequence>MMKEIQLDHVKYSYHKNEMQLNDVNLAVSKGECIAIMGASGCGKSTLTRVINGLIPSFYQGELSGQTFIQQKDIRKVASWEMGKMVGNVFQDPRSQFFANEVAGEIAFGCENIGLSYEEIKKRVTRTVKEMKIEHLLNTSIYTLSYGMRQKVAICSAKAMEPEIYVFDEPSANLDMSATHLLADLIRKLKHDGKTIIIAEHRLFYLRDIADRYIFMENGKIVKEYSTLEMKNQTSETLNKNGLRSLRFEDIVIPKKNMNQVEINSSVSVINLNKDFGKNKQLLKNITFHYDSNEIIALIGKNGVGKSTLGKTIAGLLKESNGKILLDGNLKRYKQRIQKIWYIPQDLDSQLFGEDLVDELITGLEASEKMKDKAEDILKKLGLFHLKSKHPATLSGGQKQRLVLGVAMMRDISMIILDEPTSGLDFNSMEKVRALIKEQQNNGTKFLIISHDIEFIARTCDRILKIDSGEIVEDYYLDDIQDLIKSMDA</sequence>
<dbReference type="InterPro" id="IPR003439">
    <property type="entry name" value="ABC_transporter-like_ATP-bd"/>
</dbReference>
<comment type="function">
    <text evidence="10">Probably part of an ABC transporter complex. Responsible for energy coupling to the transport system.</text>
</comment>
<keyword evidence="6" id="KW-0547">Nucleotide-binding</keyword>
<dbReference type="InterPro" id="IPR050095">
    <property type="entry name" value="ECF_ABC_transporter_ATP-bd"/>
</dbReference>
<dbReference type="Pfam" id="PF00005">
    <property type="entry name" value="ABC_tran"/>
    <property type="match status" value="2"/>
</dbReference>
<dbReference type="RefSeq" id="WP_117447047.1">
    <property type="nucleotide sequence ID" value="NZ_JAQLXT010000048.1"/>
</dbReference>
<comment type="similarity">
    <text evidence="2">Belongs to the ABC transporter superfamily.</text>
</comment>
<evidence type="ECO:0000313" key="13">
    <source>
        <dbReference type="Proteomes" id="UP000260721"/>
    </source>
</evidence>
<dbReference type="InterPro" id="IPR003593">
    <property type="entry name" value="AAA+_ATPase"/>
</dbReference>
<evidence type="ECO:0000259" key="11">
    <source>
        <dbReference type="PROSITE" id="PS50893"/>
    </source>
</evidence>
<evidence type="ECO:0000256" key="5">
    <source>
        <dbReference type="ARBA" id="ARBA00022737"/>
    </source>
</evidence>
<gene>
    <name evidence="12" type="ORF">DXC78_10920</name>
</gene>
<evidence type="ECO:0000256" key="1">
    <source>
        <dbReference type="ARBA" id="ARBA00004202"/>
    </source>
</evidence>
<feature type="domain" description="ABC transporter" evidence="11">
    <location>
        <begin position="267"/>
        <end position="489"/>
    </location>
</feature>
<keyword evidence="9" id="KW-0472">Membrane</keyword>
<keyword evidence="8" id="KW-1278">Translocase</keyword>
<evidence type="ECO:0000256" key="3">
    <source>
        <dbReference type="ARBA" id="ARBA00022448"/>
    </source>
</evidence>
<dbReference type="EMBL" id="QUSK01000028">
    <property type="protein sequence ID" value="RGD73691.1"/>
    <property type="molecule type" value="Genomic_DNA"/>
</dbReference>
<dbReference type="Proteomes" id="UP000260721">
    <property type="component" value="Unassembled WGS sequence"/>
</dbReference>
<dbReference type="SMART" id="SM00382">
    <property type="entry name" value="AAA"/>
    <property type="match status" value="2"/>
</dbReference>
<dbReference type="GO" id="GO:0043190">
    <property type="term" value="C:ATP-binding cassette (ABC) transporter complex"/>
    <property type="evidence" value="ECO:0007669"/>
    <property type="project" value="TreeGrafter"/>
</dbReference>
<evidence type="ECO:0000256" key="10">
    <source>
        <dbReference type="ARBA" id="ARBA00025157"/>
    </source>
</evidence>
<evidence type="ECO:0000256" key="8">
    <source>
        <dbReference type="ARBA" id="ARBA00022967"/>
    </source>
</evidence>
<accession>A0A3E3DWP7</accession>
<evidence type="ECO:0000256" key="9">
    <source>
        <dbReference type="ARBA" id="ARBA00023136"/>
    </source>
</evidence>
<evidence type="ECO:0000313" key="12">
    <source>
        <dbReference type="EMBL" id="RGD73691.1"/>
    </source>
</evidence>
<proteinExistence type="inferred from homology"/>
<dbReference type="PANTHER" id="PTHR43553:SF23">
    <property type="entry name" value="ABC TRANSPORTER ATP-BINDING COMPONENT"/>
    <property type="match status" value="1"/>
</dbReference>
<keyword evidence="7 12" id="KW-0067">ATP-binding</keyword>
<dbReference type="PROSITE" id="PS00211">
    <property type="entry name" value="ABC_TRANSPORTER_1"/>
    <property type="match status" value="1"/>
</dbReference>
<dbReference type="PROSITE" id="PS50893">
    <property type="entry name" value="ABC_TRANSPORTER_2"/>
    <property type="match status" value="2"/>
</dbReference>
<evidence type="ECO:0000256" key="4">
    <source>
        <dbReference type="ARBA" id="ARBA00022475"/>
    </source>
</evidence>
<dbReference type="InterPro" id="IPR017871">
    <property type="entry name" value="ABC_transporter-like_CS"/>
</dbReference>
<comment type="caution">
    <text evidence="12">The sequence shown here is derived from an EMBL/GenBank/DDBJ whole genome shotgun (WGS) entry which is preliminary data.</text>
</comment>
<dbReference type="CDD" id="cd03225">
    <property type="entry name" value="ABC_cobalt_CbiO_domain1"/>
    <property type="match status" value="1"/>
</dbReference>
<dbReference type="FunFam" id="3.40.50.300:FF:000224">
    <property type="entry name" value="Energy-coupling factor transporter ATP-binding protein EcfA"/>
    <property type="match status" value="1"/>
</dbReference>
<keyword evidence="4" id="KW-1003">Cell membrane</keyword>
<dbReference type="InterPro" id="IPR027417">
    <property type="entry name" value="P-loop_NTPase"/>
</dbReference>
<dbReference type="Gene3D" id="3.40.50.300">
    <property type="entry name" value="P-loop containing nucleotide triphosphate hydrolases"/>
    <property type="match status" value="2"/>
</dbReference>
<comment type="subcellular location">
    <subcellularLocation>
        <location evidence="1">Cell membrane</location>
        <topology evidence="1">Peripheral membrane protein</topology>
    </subcellularLocation>
</comment>
<name>A0A3E3DWP7_9FIRM</name>
<dbReference type="GO" id="GO:0016887">
    <property type="term" value="F:ATP hydrolysis activity"/>
    <property type="evidence" value="ECO:0007669"/>
    <property type="project" value="InterPro"/>
</dbReference>
<dbReference type="GO" id="GO:0005524">
    <property type="term" value="F:ATP binding"/>
    <property type="evidence" value="ECO:0007669"/>
    <property type="project" value="UniProtKB-KW"/>
</dbReference>
<protein>
    <submittedName>
        <fullName evidence="12">ATP-binding cassette domain-containing protein</fullName>
    </submittedName>
</protein>
<feature type="domain" description="ABC transporter" evidence="11">
    <location>
        <begin position="5"/>
        <end position="243"/>
    </location>
</feature>
<dbReference type="InterPro" id="IPR015856">
    <property type="entry name" value="ABC_transpr_CbiO/EcfA_su"/>
</dbReference>
<evidence type="ECO:0000256" key="7">
    <source>
        <dbReference type="ARBA" id="ARBA00022840"/>
    </source>
</evidence>
<dbReference type="GO" id="GO:0042626">
    <property type="term" value="F:ATPase-coupled transmembrane transporter activity"/>
    <property type="evidence" value="ECO:0007669"/>
    <property type="project" value="TreeGrafter"/>
</dbReference>
<dbReference type="AlphaFoldDB" id="A0A3E3DWP7"/>
<dbReference type="SUPFAM" id="SSF52540">
    <property type="entry name" value="P-loop containing nucleoside triphosphate hydrolases"/>
    <property type="match status" value="2"/>
</dbReference>
<keyword evidence="3" id="KW-0813">Transport</keyword>
<dbReference type="PANTHER" id="PTHR43553">
    <property type="entry name" value="HEAVY METAL TRANSPORTER"/>
    <property type="match status" value="1"/>
</dbReference>
<reference evidence="12 13" key="1">
    <citation type="submission" date="2018-08" db="EMBL/GenBank/DDBJ databases">
        <title>A genome reference for cultivated species of the human gut microbiota.</title>
        <authorList>
            <person name="Zou Y."/>
            <person name="Xue W."/>
            <person name="Luo G."/>
        </authorList>
    </citation>
    <scope>NUCLEOTIDE SEQUENCE [LARGE SCALE GENOMIC DNA]</scope>
    <source>
        <strain evidence="12 13">TF08-11</strain>
    </source>
</reference>
<organism evidence="12 13">
    <name type="scientific">Faecalicoccus pleomorphus</name>
    <dbReference type="NCBI Taxonomy" id="1323"/>
    <lineage>
        <taxon>Bacteria</taxon>
        <taxon>Bacillati</taxon>
        <taxon>Bacillota</taxon>
        <taxon>Erysipelotrichia</taxon>
        <taxon>Erysipelotrichales</taxon>
        <taxon>Erysipelotrichaceae</taxon>
        <taxon>Faecalicoccus</taxon>
    </lineage>
</organism>
<evidence type="ECO:0000256" key="6">
    <source>
        <dbReference type="ARBA" id="ARBA00022741"/>
    </source>
</evidence>